<dbReference type="InterPro" id="IPR049033">
    <property type="entry name" value="AGA-YXIM_GBD"/>
</dbReference>
<dbReference type="InterPro" id="IPR010325">
    <property type="entry name" value="Rhamnogal_lyase"/>
</dbReference>
<dbReference type="Proteomes" id="UP000198751">
    <property type="component" value="Chromosome I"/>
</dbReference>
<feature type="domain" description="Beta-agarase/YXIM esterase-like galactose-binding" evidence="11">
    <location>
        <begin position="41"/>
        <end position="160"/>
    </location>
</feature>
<feature type="chain" id="PRO_5009261222" description="rhamnogalacturonan endolyase" evidence="8">
    <location>
        <begin position="35"/>
        <end position="883"/>
    </location>
</feature>
<dbReference type="CDD" id="cd10316">
    <property type="entry name" value="RGL4_M"/>
    <property type="match status" value="1"/>
</dbReference>
<evidence type="ECO:0000313" key="12">
    <source>
        <dbReference type="EMBL" id="SDS59671.1"/>
    </source>
</evidence>
<comment type="similarity">
    <text evidence="3">Belongs to the polysaccharide lyase 4 family.</text>
</comment>
<feature type="signal peptide" evidence="8">
    <location>
        <begin position="1"/>
        <end position="34"/>
    </location>
</feature>
<evidence type="ECO:0000256" key="8">
    <source>
        <dbReference type="SAM" id="SignalP"/>
    </source>
</evidence>
<organism evidence="12 13">
    <name type="scientific">Pseudarthrobacter equi</name>
    <dbReference type="NCBI Taxonomy" id="728066"/>
    <lineage>
        <taxon>Bacteria</taxon>
        <taxon>Bacillati</taxon>
        <taxon>Actinomycetota</taxon>
        <taxon>Actinomycetes</taxon>
        <taxon>Micrococcales</taxon>
        <taxon>Micrococcaceae</taxon>
        <taxon>Pseudarthrobacter</taxon>
    </lineage>
</organism>
<dbReference type="Pfam" id="PF06045">
    <property type="entry name" value="Rhamnogal_lyase"/>
    <property type="match status" value="1"/>
</dbReference>
<accession>A0A1H1THW6</accession>
<dbReference type="EC" id="4.2.2.23" evidence="4"/>
<dbReference type="InterPro" id="IPR006311">
    <property type="entry name" value="TAT_signal"/>
</dbReference>
<dbReference type="InterPro" id="IPR013784">
    <property type="entry name" value="Carb-bd-like_fold"/>
</dbReference>
<name>A0A1H1THW6_9MICC</name>
<dbReference type="PANTHER" id="PTHR32018">
    <property type="entry name" value="RHAMNOGALACTURONATE LYASE FAMILY PROTEIN"/>
    <property type="match status" value="1"/>
</dbReference>
<evidence type="ECO:0000256" key="5">
    <source>
        <dbReference type="ARBA" id="ARBA00022525"/>
    </source>
</evidence>
<reference evidence="13" key="1">
    <citation type="submission" date="2016-10" db="EMBL/GenBank/DDBJ databases">
        <authorList>
            <person name="Varghese N."/>
            <person name="Submissions S."/>
        </authorList>
    </citation>
    <scope>NUCLEOTIDE SEQUENCE [LARGE SCALE GENOMIC DNA]</scope>
    <source>
        <strain evidence="13">IMMIB L-1606</strain>
    </source>
</reference>
<evidence type="ECO:0000256" key="7">
    <source>
        <dbReference type="ARBA" id="ARBA00023239"/>
    </source>
</evidence>
<evidence type="ECO:0000256" key="3">
    <source>
        <dbReference type="ARBA" id="ARBA00010418"/>
    </source>
</evidence>
<evidence type="ECO:0000313" key="13">
    <source>
        <dbReference type="Proteomes" id="UP000198751"/>
    </source>
</evidence>
<dbReference type="Gene3D" id="2.60.120.430">
    <property type="entry name" value="Galactose-binding lectin"/>
    <property type="match status" value="1"/>
</dbReference>
<dbReference type="OrthoDB" id="101122at2"/>
<dbReference type="RefSeq" id="WP_091717127.1">
    <property type="nucleotide sequence ID" value="NZ_LT629779.1"/>
</dbReference>
<dbReference type="InterPro" id="IPR014718">
    <property type="entry name" value="GH-type_carb-bd"/>
</dbReference>
<dbReference type="GO" id="GO:0005576">
    <property type="term" value="C:extracellular region"/>
    <property type="evidence" value="ECO:0007669"/>
    <property type="project" value="UniProtKB-SubCell"/>
</dbReference>
<evidence type="ECO:0000259" key="11">
    <source>
        <dbReference type="Pfam" id="PF21254"/>
    </source>
</evidence>
<dbReference type="CDD" id="cd10317">
    <property type="entry name" value="RGL4_C"/>
    <property type="match status" value="1"/>
</dbReference>
<protein>
    <recommendedName>
        <fullName evidence="4">rhamnogalacturonan endolyase</fullName>
        <ecNumber evidence="4">4.2.2.23</ecNumber>
    </recommendedName>
</protein>
<evidence type="ECO:0000256" key="1">
    <source>
        <dbReference type="ARBA" id="ARBA00001324"/>
    </source>
</evidence>
<proteinExistence type="inferred from homology"/>
<evidence type="ECO:0000259" key="9">
    <source>
        <dbReference type="Pfam" id="PF14683"/>
    </source>
</evidence>
<dbReference type="Pfam" id="PF21254">
    <property type="entry name" value="AGA-YXIM_GBD"/>
    <property type="match status" value="1"/>
</dbReference>
<dbReference type="InterPro" id="IPR051850">
    <property type="entry name" value="Polysacch_Lyase_4"/>
</dbReference>
<dbReference type="InterPro" id="IPR011013">
    <property type="entry name" value="Gal_mutarotase_sf_dom"/>
</dbReference>
<gene>
    <name evidence="12" type="ORF">SAMN04489743_0413</name>
</gene>
<dbReference type="GO" id="GO:0102210">
    <property type="term" value="F:rhamnogalacturonan endolyase activity"/>
    <property type="evidence" value="ECO:0007669"/>
    <property type="project" value="UniProtKB-EC"/>
</dbReference>
<dbReference type="Gene3D" id="2.60.120.260">
    <property type="entry name" value="Galactose-binding domain-like"/>
    <property type="match status" value="1"/>
</dbReference>
<dbReference type="PROSITE" id="PS51318">
    <property type="entry name" value="TAT"/>
    <property type="match status" value="1"/>
</dbReference>
<dbReference type="EMBL" id="LT629779">
    <property type="protein sequence ID" value="SDS59671.1"/>
    <property type="molecule type" value="Genomic_DNA"/>
</dbReference>
<keyword evidence="5" id="KW-0964">Secreted</keyword>
<dbReference type="SUPFAM" id="SSF74650">
    <property type="entry name" value="Galactose mutarotase-like"/>
    <property type="match status" value="1"/>
</dbReference>
<comment type="catalytic activity">
    <reaction evidence="1">
        <text>Endotype eliminative cleavage of L-alpha-rhamnopyranosyl-(1-&gt;4)-alpha-D-galactopyranosyluronic acid bonds of rhamnogalacturonan I domains in ramified hairy regions of pectin leaving L-rhamnopyranose at the reducing end and 4-deoxy-4,5-unsaturated D-galactopyranosyluronic acid at the non-reducing end.</text>
        <dbReference type="EC" id="4.2.2.23"/>
    </reaction>
</comment>
<dbReference type="Gene3D" id="2.60.40.1120">
    <property type="entry name" value="Carboxypeptidase-like, regulatory domain"/>
    <property type="match status" value="1"/>
</dbReference>
<evidence type="ECO:0000259" key="10">
    <source>
        <dbReference type="Pfam" id="PF14686"/>
    </source>
</evidence>
<dbReference type="SUPFAM" id="SSF49785">
    <property type="entry name" value="Galactose-binding domain-like"/>
    <property type="match status" value="2"/>
</dbReference>
<evidence type="ECO:0000256" key="6">
    <source>
        <dbReference type="ARBA" id="ARBA00022729"/>
    </source>
</evidence>
<dbReference type="GO" id="GO:0030246">
    <property type="term" value="F:carbohydrate binding"/>
    <property type="evidence" value="ECO:0007669"/>
    <property type="project" value="InterPro"/>
</dbReference>
<dbReference type="GO" id="GO:0005975">
    <property type="term" value="P:carbohydrate metabolic process"/>
    <property type="evidence" value="ECO:0007669"/>
    <property type="project" value="InterPro"/>
</dbReference>
<dbReference type="Pfam" id="PF14683">
    <property type="entry name" value="CBM-like"/>
    <property type="match status" value="1"/>
</dbReference>
<comment type="subcellular location">
    <subcellularLocation>
        <location evidence="2">Secreted</location>
    </subcellularLocation>
</comment>
<dbReference type="AlphaFoldDB" id="A0A1H1THW6"/>
<feature type="domain" description="Rhamnogalacturonan lyase" evidence="9">
    <location>
        <begin position="587"/>
        <end position="784"/>
    </location>
</feature>
<dbReference type="SUPFAM" id="SSF49452">
    <property type="entry name" value="Starch-binding domain-like"/>
    <property type="match status" value="1"/>
</dbReference>
<sequence>MQRIAQTRRRFTAVLVAAVVAAALFPISPTSVHAAPEPGSYALDFGPGAVADGYQGVPCDSAFDPERGYGFDSTANIAGRDRGGDDLLKGDFCFANTMNFSAQLPTGDYTVRVIYGDLSSSQGAATITAEGQTVVSRAGAAAGQFVDRTFNARVSDGALSLSFSGSPARINALVIKPYVWEPGLALTDDGSGSVQLKNSSVSLRMSKNSAAITEIRLNGQEPTRNLLAGGQGDYLANYVVAGKRLQNTLRSAEFAIESQTDSRIEVSFTENDPAALPFEVEVHIVLEADAPGFYMYSVYRYPENMPADVQLEQLRYSFSGDKNLFRWYSIDGERAGVAPLQSEIDAGTEVQDATYRLADGSVYSKYQQISDPEGTDGVFGIYGDHIGLSLIQANKDWVGGGPTRQDLTTHTGGSPRLLWHETTAHYTSERVTPEHGWEKIYGPYFLYVHEGESPDSMYQAAVARLGEEKAKWPYSWVTDPLYAAHTRGSAAGQLTLSNVSTPANAWVLLTDPQSDDWQLDFENYIYSARTDSEGRFTIPAVRPGTYTLHAFTDGVFGEYTKTDVVIAENARTELGTLTWEQEAHGRELWRIGTPDRSAGEFHIAEGAASPVPGLDPFRKWGTWLDYPTEFPNDVDFQVGQDDPAKDWNYFQPAVRTPGLPDTLKVPYDSTPTDWKIRFNADGRLTGKATLTFGIASSVFGSLDVSVNGQNIKTWETIPGPSNDSALYRQSDRGVYRELSVQFDASLLRPTDNVINLKPVVPATADPNTSWSNAFASVMYDAIKLEVAPSLNVEAAVSSRCEAGKVVLVTSLKNNDSEAVTAAVQTEYGSKEQASVRTHQTVKEEVRTNLPSVPAGVLTLGTRATIGGEDISYQQEIEYPGHFC</sequence>
<dbReference type="PANTHER" id="PTHR32018:SF1">
    <property type="entry name" value="RHAMNOGALACTURONAN ENDOLYASE"/>
    <property type="match status" value="1"/>
</dbReference>
<dbReference type="InterPro" id="IPR029413">
    <property type="entry name" value="RG-lyase_II"/>
</dbReference>
<evidence type="ECO:0000256" key="4">
    <source>
        <dbReference type="ARBA" id="ARBA00012437"/>
    </source>
</evidence>
<dbReference type="Gene3D" id="2.70.98.10">
    <property type="match status" value="1"/>
</dbReference>
<dbReference type="InterPro" id="IPR029411">
    <property type="entry name" value="RG-lyase_III"/>
</dbReference>
<keyword evidence="13" id="KW-1185">Reference proteome</keyword>
<evidence type="ECO:0000256" key="2">
    <source>
        <dbReference type="ARBA" id="ARBA00004613"/>
    </source>
</evidence>
<dbReference type="Pfam" id="PF14686">
    <property type="entry name" value="fn3_3"/>
    <property type="match status" value="1"/>
</dbReference>
<feature type="domain" description="Rhamnogalacturonan lyase" evidence="10">
    <location>
        <begin position="511"/>
        <end position="573"/>
    </location>
</feature>
<dbReference type="InterPro" id="IPR008979">
    <property type="entry name" value="Galactose-bd-like_sf"/>
</dbReference>
<keyword evidence="7 12" id="KW-0456">Lyase</keyword>
<keyword evidence="6 8" id="KW-0732">Signal</keyword>